<dbReference type="GO" id="GO:0051301">
    <property type="term" value="P:cell division"/>
    <property type="evidence" value="ECO:0007669"/>
    <property type="project" value="InterPro"/>
</dbReference>
<dbReference type="KEGG" id="mox:DAMO_1412"/>
<dbReference type="PATRIC" id="fig|671143.5.peg.1236"/>
<dbReference type="InterPro" id="IPR005883">
    <property type="entry name" value="PilM"/>
</dbReference>
<dbReference type="EMBL" id="FP565575">
    <property type="protein sequence ID" value="CBE68472.1"/>
    <property type="molecule type" value="Genomic_DNA"/>
</dbReference>
<evidence type="ECO:0000313" key="3">
    <source>
        <dbReference type="Proteomes" id="UP000006898"/>
    </source>
</evidence>
<feature type="domain" description="SHS2" evidence="1">
    <location>
        <begin position="11"/>
        <end position="177"/>
    </location>
</feature>
<dbReference type="SUPFAM" id="SSF53067">
    <property type="entry name" value="Actin-like ATPase domain"/>
    <property type="match status" value="2"/>
</dbReference>
<dbReference type="InterPro" id="IPR003494">
    <property type="entry name" value="SHS2_FtsA"/>
</dbReference>
<dbReference type="SMART" id="SM00842">
    <property type="entry name" value="FtsA"/>
    <property type="match status" value="1"/>
</dbReference>
<sequence length="356" mass="38617">MFSWMTPHKELVGLDIGTSSIKAVHLQPLRSSYKVAELGIVPIHPETIIDGIIMDATALSTAIRQLFDEHGISLKDVAFSVSGHSVIIKKIKVPAMKTAELREGIAWEAERHIPYSIEDVNLDFQILREAGSGELEMDVLLVAVKKDTLNDYLAVISAAGLNAAVVDVDSFAIENAFTMPKQPQADEIVALVNVGAAVTTINILYGGISDFTRDSPLGGNRHTESLQRSMGVSFEQAEALKRGELVDGHSIVEAEPVIETVNSELAGEIRRSFDFYYSTSQRDTIHRMVLSGGCTLLSGLAPYLSHALELPVEIANPFQHLSADPKKFDVQYLARIAPQMTVAVGLALREAEDGAG</sequence>
<dbReference type="PIRSF" id="PIRSF019169">
    <property type="entry name" value="PilM"/>
    <property type="match status" value="1"/>
</dbReference>
<dbReference type="PANTHER" id="PTHR32432">
    <property type="entry name" value="CELL DIVISION PROTEIN FTSA-RELATED"/>
    <property type="match status" value="1"/>
</dbReference>
<evidence type="ECO:0000259" key="1">
    <source>
        <dbReference type="SMART" id="SM00842"/>
    </source>
</evidence>
<dbReference type="Gene3D" id="3.30.420.40">
    <property type="match status" value="2"/>
</dbReference>
<dbReference type="Proteomes" id="UP000006898">
    <property type="component" value="Chromosome"/>
</dbReference>
<organism evidence="2 3">
    <name type="scientific">Methylomirabilis oxygeniifera</name>
    <dbReference type="NCBI Taxonomy" id="671143"/>
    <lineage>
        <taxon>Bacteria</taxon>
        <taxon>Candidatus Methylomirabilota</taxon>
        <taxon>Candidatus Methylomirabilia</taxon>
        <taxon>Candidatus Methylomirabilales</taxon>
        <taxon>Candidatus Methylomirabilaceae</taxon>
        <taxon>Candidatus Methylomirabilis</taxon>
    </lineage>
</organism>
<name>D5MFE1_METO1</name>
<protein>
    <submittedName>
        <fullName evidence="2">Type IV pilus assembly protein PilM</fullName>
    </submittedName>
</protein>
<reference evidence="2 3" key="1">
    <citation type="journal article" date="2010" name="Nature">
        <title>Nitrite-driven anaerobic methane oxidation by oxygenic bacteria.</title>
        <authorList>
            <person name="Ettwig K.F."/>
            <person name="Butler M.K."/>
            <person name="Le Paslier D."/>
            <person name="Pelletier E."/>
            <person name="Mangenot S."/>
            <person name="Kuypers M.M.M."/>
            <person name="Schreiber F."/>
            <person name="Dutilh B.E."/>
            <person name="Zedelius J."/>
            <person name="de Beer D."/>
            <person name="Gloerich J."/>
            <person name="Wessels H.J.C.T."/>
            <person name="van Allen T."/>
            <person name="Luesken F."/>
            <person name="Wu M."/>
            <person name="van de Pas-Schoonen K.T."/>
            <person name="Op den Camp H.J.M."/>
            <person name="Janssen-Megens E.M."/>
            <person name="Francoijs K-J."/>
            <person name="Stunnenberg H."/>
            <person name="Weissenbach J."/>
            <person name="Jetten M.S.M."/>
            <person name="Strous M."/>
        </authorList>
    </citation>
    <scope>NUCLEOTIDE SEQUENCE [LARGE SCALE GENOMIC DNA]</scope>
</reference>
<dbReference type="eggNOG" id="COG4972">
    <property type="taxonomic scope" value="Bacteria"/>
</dbReference>
<accession>D5MFE1</accession>
<proteinExistence type="predicted"/>
<dbReference type="InterPro" id="IPR043129">
    <property type="entry name" value="ATPase_NBD"/>
</dbReference>
<dbReference type="AlphaFoldDB" id="D5MFE1"/>
<dbReference type="HOGENOM" id="CLU_050686_0_2_0"/>
<dbReference type="InterPro" id="IPR050696">
    <property type="entry name" value="FtsA/MreB"/>
</dbReference>
<dbReference type="Pfam" id="PF11104">
    <property type="entry name" value="PilM_2"/>
    <property type="match status" value="1"/>
</dbReference>
<dbReference type="NCBIfam" id="TIGR01175">
    <property type="entry name" value="pilM"/>
    <property type="match status" value="1"/>
</dbReference>
<dbReference type="Gene3D" id="3.30.1490.300">
    <property type="match status" value="1"/>
</dbReference>
<gene>
    <name evidence="2" type="ORF">DAMO_1412</name>
</gene>
<dbReference type="PANTHER" id="PTHR32432:SF3">
    <property type="entry name" value="ETHANOLAMINE UTILIZATION PROTEIN EUTJ"/>
    <property type="match status" value="1"/>
</dbReference>
<dbReference type="STRING" id="671143.DAMO_1412"/>
<evidence type="ECO:0000313" key="2">
    <source>
        <dbReference type="EMBL" id="CBE68472.1"/>
    </source>
</evidence>
<dbReference type="CDD" id="cd24049">
    <property type="entry name" value="ASKHA_NBD_PilM"/>
    <property type="match status" value="1"/>
</dbReference>